<dbReference type="Proteomes" id="UP001195769">
    <property type="component" value="Unassembled WGS sequence"/>
</dbReference>
<keyword evidence="2" id="KW-1185">Reference proteome</keyword>
<evidence type="ECO:0000313" key="1">
    <source>
        <dbReference type="EMBL" id="KAG1896201.1"/>
    </source>
</evidence>
<accession>A0AAD4HHB1</accession>
<dbReference type="EMBL" id="JABBWK010000058">
    <property type="protein sequence ID" value="KAG1896201.1"/>
    <property type="molecule type" value="Genomic_DNA"/>
</dbReference>
<evidence type="ECO:0000313" key="2">
    <source>
        <dbReference type="Proteomes" id="UP001195769"/>
    </source>
</evidence>
<dbReference type="RefSeq" id="XP_041221777.1">
    <property type="nucleotide sequence ID" value="XM_041377352.1"/>
</dbReference>
<dbReference type="GeneID" id="64671650"/>
<sequence length="191" mass="22148">MAPVDYSMKGWTGHDDASESRYYIKVEGGENPSYHETAQQLGKLIVQAMTYRFALLHYDSSSKTMVEWCWPANGEGQKIPPSNLEDCRAEYDFKYLCCLCADDGEYVEAAVYSWWNETTKKTYWIARYQEQSQRTISAVKIKWTNQEQKELLRKLDLSDGDGIAARDFQILFKCCKICMRVGVRPAMKHHI</sequence>
<protein>
    <submittedName>
        <fullName evidence="1">Uncharacterized protein</fullName>
    </submittedName>
</protein>
<name>A0AAD4HHB1_9AGAM</name>
<gene>
    <name evidence="1" type="ORF">F5891DRAFT_983720</name>
</gene>
<reference evidence="1" key="1">
    <citation type="journal article" date="2020" name="New Phytol.">
        <title>Comparative genomics reveals dynamic genome evolution in host specialist ectomycorrhizal fungi.</title>
        <authorList>
            <person name="Lofgren L.A."/>
            <person name="Nguyen N.H."/>
            <person name="Vilgalys R."/>
            <person name="Ruytinx J."/>
            <person name="Liao H.L."/>
            <person name="Branco S."/>
            <person name="Kuo A."/>
            <person name="LaButti K."/>
            <person name="Lipzen A."/>
            <person name="Andreopoulos W."/>
            <person name="Pangilinan J."/>
            <person name="Riley R."/>
            <person name="Hundley H."/>
            <person name="Na H."/>
            <person name="Barry K."/>
            <person name="Grigoriev I.V."/>
            <person name="Stajich J.E."/>
            <person name="Kennedy P.G."/>
        </authorList>
    </citation>
    <scope>NUCLEOTIDE SEQUENCE</scope>
    <source>
        <strain evidence="1">FC203</strain>
    </source>
</reference>
<dbReference type="AlphaFoldDB" id="A0AAD4HHB1"/>
<proteinExistence type="predicted"/>
<comment type="caution">
    <text evidence="1">The sequence shown here is derived from an EMBL/GenBank/DDBJ whole genome shotgun (WGS) entry which is preliminary data.</text>
</comment>
<organism evidence="1 2">
    <name type="scientific">Suillus fuscotomentosus</name>
    <dbReference type="NCBI Taxonomy" id="1912939"/>
    <lineage>
        <taxon>Eukaryota</taxon>
        <taxon>Fungi</taxon>
        <taxon>Dikarya</taxon>
        <taxon>Basidiomycota</taxon>
        <taxon>Agaricomycotina</taxon>
        <taxon>Agaricomycetes</taxon>
        <taxon>Agaricomycetidae</taxon>
        <taxon>Boletales</taxon>
        <taxon>Suillineae</taxon>
        <taxon>Suillaceae</taxon>
        <taxon>Suillus</taxon>
    </lineage>
</organism>